<name>A0ABD5VC19_9EURY</name>
<dbReference type="InterPro" id="IPR037523">
    <property type="entry name" value="VOC_core"/>
</dbReference>
<feature type="domain" description="VOC" evidence="1">
    <location>
        <begin position="131"/>
        <end position="246"/>
    </location>
</feature>
<dbReference type="InterPro" id="IPR050383">
    <property type="entry name" value="GlyoxalaseI/FosfomycinResist"/>
</dbReference>
<protein>
    <submittedName>
        <fullName evidence="2">VOC family protein</fullName>
    </submittedName>
</protein>
<dbReference type="Proteomes" id="UP001596395">
    <property type="component" value="Unassembled WGS sequence"/>
</dbReference>
<evidence type="ECO:0000259" key="1">
    <source>
        <dbReference type="PROSITE" id="PS51819"/>
    </source>
</evidence>
<dbReference type="InterPro" id="IPR029068">
    <property type="entry name" value="Glyas_Bleomycin-R_OHBP_Dase"/>
</dbReference>
<organism evidence="2 3">
    <name type="scientific">Halorubellus litoreus</name>
    <dbReference type="NCBI Taxonomy" id="755308"/>
    <lineage>
        <taxon>Archaea</taxon>
        <taxon>Methanobacteriati</taxon>
        <taxon>Methanobacteriota</taxon>
        <taxon>Stenosarchaea group</taxon>
        <taxon>Halobacteria</taxon>
        <taxon>Halobacteriales</taxon>
        <taxon>Halorubellaceae</taxon>
        <taxon>Halorubellus</taxon>
    </lineage>
</organism>
<evidence type="ECO:0000313" key="3">
    <source>
        <dbReference type="Proteomes" id="UP001596395"/>
    </source>
</evidence>
<dbReference type="Pfam" id="PF00903">
    <property type="entry name" value="Glyoxalase"/>
    <property type="match status" value="1"/>
</dbReference>
<dbReference type="RefSeq" id="WP_336349952.1">
    <property type="nucleotide sequence ID" value="NZ_JAZAQL010000002.1"/>
</dbReference>
<reference evidence="2 3" key="1">
    <citation type="journal article" date="2019" name="Int. J. Syst. Evol. Microbiol.">
        <title>The Global Catalogue of Microorganisms (GCM) 10K type strain sequencing project: providing services to taxonomists for standard genome sequencing and annotation.</title>
        <authorList>
            <consortium name="The Broad Institute Genomics Platform"/>
            <consortium name="The Broad Institute Genome Sequencing Center for Infectious Disease"/>
            <person name="Wu L."/>
            <person name="Ma J."/>
        </authorList>
    </citation>
    <scope>NUCLEOTIDE SEQUENCE [LARGE SCALE GENOMIC DNA]</scope>
    <source>
        <strain evidence="2 3">GX26</strain>
    </source>
</reference>
<dbReference type="PROSITE" id="PS51819">
    <property type="entry name" value="VOC"/>
    <property type="match status" value="2"/>
</dbReference>
<dbReference type="PANTHER" id="PTHR21366:SF22">
    <property type="entry name" value="VOC DOMAIN-CONTAINING PROTEIN"/>
    <property type="match status" value="1"/>
</dbReference>
<gene>
    <name evidence="2" type="ORF">ACFQGB_08855</name>
</gene>
<accession>A0ABD5VC19</accession>
<dbReference type="Gene3D" id="3.10.180.10">
    <property type="entry name" value="2,3-Dihydroxybiphenyl 1,2-Dioxygenase, domain 1"/>
    <property type="match status" value="2"/>
</dbReference>
<dbReference type="InterPro" id="IPR004360">
    <property type="entry name" value="Glyas_Fos-R_dOase_dom"/>
</dbReference>
<sequence>MLSGLSWLALEVKDLAAARAFYGETLAMDAIADGSLPAALADVGEQVAFAAGDTALVLRRPDAVPRGGLHTHYAMSIPSDEYDDWWDALEDAGFALDEHVFGDARSLYCYDDDGNCVELGQTDVDGPGIDGVFEVVLEVTDLDAAEAFYAALGFETVDRGADRVRVRMHGPMALELWEPHLGLADARGGVHVDLGFATDDPAAAAAAIADRVDAREPLTDGEAGDADATAVRVRDPDGHYLTFHER</sequence>
<evidence type="ECO:0000313" key="2">
    <source>
        <dbReference type="EMBL" id="MFC6952972.1"/>
    </source>
</evidence>
<dbReference type="EMBL" id="JBHSXN010000002">
    <property type="protein sequence ID" value="MFC6952972.1"/>
    <property type="molecule type" value="Genomic_DNA"/>
</dbReference>
<keyword evidence="3" id="KW-1185">Reference proteome</keyword>
<feature type="domain" description="VOC" evidence="1">
    <location>
        <begin position="4"/>
        <end position="122"/>
    </location>
</feature>
<dbReference type="SUPFAM" id="SSF54593">
    <property type="entry name" value="Glyoxalase/Bleomycin resistance protein/Dihydroxybiphenyl dioxygenase"/>
    <property type="match status" value="2"/>
</dbReference>
<dbReference type="PANTHER" id="PTHR21366">
    <property type="entry name" value="GLYOXALASE FAMILY PROTEIN"/>
    <property type="match status" value="1"/>
</dbReference>
<comment type="caution">
    <text evidence="2">The sequence shown here is derived from an EMBL/GenBank/DDBJ whole genome shotgun (WGS) entry which is preliminary data.</text>
</comment>
<dbReference type="AlphaFoldDB" id="A0ABD5VC19"/>
<proteinExistence type="predicted"/>
<dbReference type="CDD" id="cd06587">
    <property type="entry name" value="VOC"/>
    <property type="match status" value="1"/>
</dbReference>